<dbReference type="InterPro" id="IPR027417">
    <property type="entry name" value="P-loop_NTPase"/>
</dbReference>
<evidence type="ECO:0000313" key="1">
    <source>
        <dbReference type="EMBL" id="CAP86513.1"/>
    </source>
</evidence>
<organism evidence="1 2">
    <name type="scientific">Penicillium rubens (strain ATCC 28089 / DSM 1075 / NRRL 1951 / Wisconsin 54-1255)</name>
    <name type="common">Penicillium chrysogenum</name>
    <dbReference type="NCBI Taxonomy" id="500485"/>
    <lineage>
        <taxon>Eukaryota</taxon>
        <taxon>Fungi</taxon>
        <taxon>Dikarya</taxon>
        <taxon>Ascomycota</taxon>
        <taxon>Pezizomycotina</taxon>
        <taxon>Eurotiomycetes</taxon>
        <taxon>Eurotiomycetidae</taxon>
        <taxon>Eurotiales</taxon>
        <taxon>Aspergillaceae</taxon>
        <taxon>Penicillium</taxon>
        <taxon>Penicillium chrysogenum species complex</taxon>
    </lineage>
</organism>
<dbReference type="EMBL" id="AM920435">
    <property type="protein sequence ID" value="CAP86513.1"/>
    <property type="molecule type" value="Genomic_DNA"/>
</dbReference>
<dbReference type="BioCyc" id="PCHR:PC20G11840-MONOMER"/>
<name>B6HGB8_PENRW</name>
<protein>
    <submittedName>
        <fullName evidence="1">Pc20g11840 protein</fullName>
    </submittedName>
</protein>
<dbReference type="HOGENOM" id="CLU_1548116_0_0_1"/>
<dbReference type="AlphaFoldDB" id="B6HGB8"/>
<evidence type="ECO:0000313" key="2">
    <source>
        <dbReference type="Proteomes" id="UP000000724"/>
    </source>
</evidence>
<dbReference type="STRING" id="500485.B6HGB8"/>
<accession>B6HGB8</accession>
<gene>
    <name evidence="1" type="ORF">Pc20g11840</name>
    <name evidence="1" type="ORF">PCH_Pc20g11840</name>
</gene>
<dbReference type="Gene3D" id="3.40.50.300">
    <property type="entry name" value="P-loop containing nucleotide triphosphate hydrolases"/>
    <property type="match status" value="1"/>
</dbReference>
<keyword evidence="2" id="KW-1185">Reference proteome</keyword>
<reference evidence="1 2" key="1">
    <citation type="journal article" date="2008" name="Nat. Biotechnol.">
        <title>Genome sequencing and analysis of the filamentous fungus Penicillium chrysogenum.</title>
        <authorList>
            <person name="van den Berg M.A."/>
            <person name="Albang R."/>
            <person name="Albermann K."/>
            <person name="Badger J.H."/>
            <person name="Daran J.-M."/>
            <person name="Driessen A.J.M."/>
            <person name="Garcia-Estrada C."/>
            <person name="Fedorova N.D."/>
            <person name="Harris D.M."/>
            <person name="Heijne W.H.M."/>
            <person name="Joardar V.S."/>
            <person name="Kiel J.A.K.W."/>
            <person name="Kovalchuk A."/>
            <person name="Martin J.F."/>
            <person name="Nierman W.C."/>
            <person name="Nijland J.G."/>
            <person name="Pronk J.T."/>
            <person name="Roubos J.A."/>
            <person name="van der Klei I.J."/>
            <person name="van Peij N.N.M.E."/>
            <person name="Veenhuis M."/>
            <person name="von Doehren H."/>
            <person name="Wagner C."/>
            <person name="Wortman J.R."/>
            <person name="Bovenberg R.A.L."/>
        </authorList>
    </citation>
    <scope>NUCLEOTIDE SEQUENCE [LARGE SCALE GENOMIC DNA]</scope>
    <source>
        <strain evidence="2">ATCC 28089 / DSM 1075 / NRRL 1951 / Wisconsin 54-1255</strain>
    </source>
</reference>
<proteinExistence type="predicted"/>
<dbReference type="Proteomes" id="UP000000724">
    <property type="component" value="Contig Pc00c20"/>
</dbReference>
<dbReference type="OrthoDB" id="415706at2759"/>
<dbReference type="VEuPathDB" id="FungiDB:PCH_Pc20g11840"/>
<sequence length="173" mass="19686">MTIYGNLGQKQLQAGKVDRDAEERMFYQHAPWNRAPPGNYGISALMARLQDLLASNVRRELKYSKNILQSLGVQRETPEQQRRIPLDIVSAFQEITQHALAANYGVNDVFDKDKDWRLATLVSPRNGIFSDNLAHWLHTYAFRSKPQVLSLLIHGFEDSLCGYIKTPQASDCP</sequence>